<dbReference type="GO" id="GO:0005886">
    <property type="term" value="C:plasma membrane"/>
    <property type="evidence" value="ECO:0007669"/>
    <property type="project" value="UniProtKB-SubCell"/>
</dbReference>
<comment type="similarity">
    <text evidence="9">Belongs to the binding-protein-dependent transport system permease family. LivHM subfamily.</text>
</comment>
<dbReference type="PATRIC" id="fig|909613.9.peg.4763"/>
<evidence type="ECO:0000256" key="2">
    <source>
        <dbReference type="ARBA" id="ARBA00022448"/>
    </source>
</evidence>
<name>W7J1B1_9PSEU</name>
<dbReference type="PANTHER" id="PTHR11795:SF371">
    <property type="entry name" value="HIGH-AFFINITY BRANCHED-CHAIN AMINO ACID TRANSPORT SYSTEM PERMEASE PROTEIN LIVH"/>
    <property type="match status" value="1"/>
</dbReference>
<dbReference type="Proteomes" id="UP000019277">
    <property type="component" value="Unassembled WGS sequence"/>
</dbReference>
<evidence type="ECO:0000256" key="1">
    <source>
        <dbReference type="ARBA" id="ARBA00004651"/>
    </source>
</evidence>
<dbReference type="GO" id="GO:1903806">
    <property type="term" value="P:L-isoleucine import across plasma membrane"/>
    <property type="evidence" value="ECO:0007669"/>
    <property type="project" value="TreeGrafter"/>
</dbReference>
<dbReference type="STRING" id="909613.UO65_4764"/>
<feature type="transmembrane region" description="Helical" evidence="10">
    <location>
        <begin position="70"/>
        <end position="93"/>
    </location>
</feature>
<feature type="transmembrane region" description="Helical" evidence="10">
    <location>
        <begin position="105"/>
        <end position="123"/>
    </location>
</feature>
<keyword evidence="4" id="KW-0997">Cell inner membrane</keyword>
<evidence type="ECO:0000256" key="3">
    <source>
        <dbReference type="ARBA" id="ARBA00022475"/>
    </source>
</evidence>
<organism evidence="11 12">
    <name type="scientific">Actinokineospora spheciospongiae</name>
    <dbReference type="NCBI Taxonomy" id="909613"/>
    <lineage>
        <taxon>Bacteria</taxon>
        <taxon>Bacillati</taxon>
        <taxon>Actinomycetota</taxon>
        <taxon>Actinomycetes</taxon>
        <taxon>Pseudonocardiales</taxon>
        <taxon>Pseudonocardiaceae</taxon>
        <taxon>Actinokineospora</taxon>
    </lineage>
</organism>
<evidence type="ECO:0000256" key="7">
    <source>
        <dbReference type="ARBA" id="ARBA00022989"/>
    </source>
</evidence>
<dbReference type="RefSeq" id="WP_035286335.1">
    <property type="nucleotide sequence ID" value="NZ_AYXG01000183.1"/>
</dbReference>
<evidence type="ECO:0000313" key="12">
    <source>
        <dbReference type="Proteomes" id="UP000019277"/>
    </source>
</evidence>
<evidence type="ECO:0000256" key="8">
    <source>
        <dbReference type="ARBA" id="ARBA00023136"/>
    </source>
</evidence>
<dbReference type="GO" id="GO:0015192">
    <property type="term" value="F:L-phenylalanine transmembrane transporter activity"/>
    <property type="evidence" value="ECO:0007669"/>
    <property type="project" value="TreeGrafter"/>
</dbReference>
<dbReference type="EMBL" id="AYXG01000183">
    <property type="protein sequence ID" value="EWC59904.1"/>
    <property type="molecule type" value="Genomic_DNA"/>
</dbReference>
<feature type="transmembrane region" description="Helical" evidence="10">
    <location>
        <begin position="12"/>
        <end position="35"/>
    </location>
</feature>
<feature type="transmembrane region" description="Helical" evidence="10">
    <location>
        <begin position="208"/>
        <end position="229"/>
    </location>
</feature>
<keyword evidence="2" id="KW-0813">Transport</keyword>
<dbReference type="GO" id="GO:0015190">
    <property type="term" value="F:L-leucine transmembrane transporter activity"/>
    <property type="evidence" value="ECO:0007669"/>
    <property type="project" value="TreeGrafter"/>
</dbReference>
<comment type="subcellular location">
    <subcellularLocation>
        <location evidence="1">Cell membrane</location>
        <topology evidence="1">Multi-pass membrane protein</topology>
    </subcellularLocation>
</comment>
<keyword evidence="12" id="KW-1185">Reference proteome</keyword>
<reference evidence="11 12" key="1">
    <citation type="journal article" date="2014" name="Genome Announc.">
        <title>Draft Genome Sequence of the Antitrypanosomally Active Sponge-Associated Bacterium Actinokineospora sp. Strain EG49.</title>
        <authorList>
            <person name="Harjes J."/>
            <person name="Ryu T."/>
            <person name="Abdelmohsen U.R."/>
            <person name="Moitinho-Silva L."/>
            <person name="Horn H."/>
            <person name="Ravasi T."/>
            <person name="Hentschel U."/>
        </authorList>
    </citation>
    <scope>NUCLEOTIDE SEQUENCE [LARGE SCALE GENOMIC DNA]</scope>
    <source>
        <strain evidence="11 12">EG49</strain>
    </source>
</reference>
<evidence type="ECO:0000256" key="10">
    <source>
        <dbReference type="SAM" id="Phobius"/>
    </source>
</evidence>
<feature type="transmembrane region" description="Helical" evidence="10">
    <location>
        <begin position="244"/>
        <end position="271"/>
    </location>
</feature>
<evidence type="ECO:0000256" key="5">
    <source>
        <dbReference type="ARBA" id="ARBA00022692"/>
    </source>
</evidence>
<sequence>MTTLLQQLANGIALGATIGLIALGYTMVYGIIQLINFAHGEVFMVGAFGGLAVHRWVLPESFRENWYVSLPLMLLGGMAVAVAIALIMERFAYRPLRNAPRLAPLITALGVSIVLQEAIRIWFPNADSAQPFPKAFVDSQITIIGLGPDGPEGDVSIRASQLLLVVVSIILSVLLQSYINRSKMGRAMRATAQDPDTARLMGVNPDRVIVLTFVLGAALAGVAGVLYGVDITNVDNAIGFQNGIFAFTAAVLGGIGSLRGAVIGAFIIGLIKTLGGQYMWGGTQYDYVWIFVVLILVLVFRPQGLFGEAERVRA</sequence>
<keyword evidence="8 10" id="KW-0472">Membrane</keyword>
<dbReference type="PANTHER" id="PTHR11795">
    <property type="entry name" value="BRANCHED-CHAIN AMINO ACID TRANSPORT SYSTEM PERMEASE PROTEIN LIVH"/>
    <property type="match status" value="1"/>
</dbReference>
<evidence type="ECO:0000256" key="4">
    <source>
        <dbReference type="ARBA" id="ARBA00022519"/>
    </source>
</evidence>
<keyword evidence="5 10" id="KW-0812">Transmembrane</keyword>
<dbReference type="GO" id="GO:0015808">
    <property type="term" value="P:L-alanine transport"/>
    <property type="evidence" value="ECO:0007669"/>
    <property type="project" value="TreeGrafter"/>
</dbReference>
<accession>A0A8E2WVM6</accession>
<dbReference type="GO" id="GO:0042941">
    <property type="term" value="P:D-alanine transmembrane transport"/>
    <property type="evidence" value="ECO:0007669"/>
    <property type="project" value="TreeGrafter"/>
</dbReference>
<keyword evidence="7 10" id="KW-1133">Transmembrane helix</keyword>
<dbReference type="eggNOG" id="COG0559">
    <property type="taxonomic scope" value="Bacteria"/>
</dbReference>
<protein>
    <submittedName>
        <fullName evidence="11">High-affinity branched-chain amino acid transport system permease protein LivH</fullName>
    </submittedName>
</protein>
<evidence type="ECO:0000256" key="9">
    <source>
        <dbReference type="ARBA" id="ARBA00037998"/>
    </source>
</evidence>
<comment type="caution">
    <text evidence="11">The sequence shown here is derived from an EMBL/GenBank/DDBJ whole genome shotgun (WGS) entry which is preliminary data.</text>
</comment>
<dbReference type="CDD" id="cd06582">
    <property type="entry name" value="TM_PBP1_LivH_like"/>
    <property type="match status" value="1"/>
</dbReference>
<dbReference type="GO" id="GO:0005304">
    <property type="term" value="F:L-valine transmembrane transporter activity"/>
    <property type="evidence" value="ECO:0007669"/>
    <property type="project" value="TreeGrafter"/>
</dbReference>
<dbReference type="InterPro" id="IPR052157">
    <property type="entry name" value="BCAA_transport_permease"/>
</dbReference>
<accession>W7J1B1</accession>
<evidence type="ECO:0000256" key="6">
    <source>
        <dbReference type="ARBA" id="ARBA00022970"/>
    </source>
</evidence>
<dbReference type="OrthoDB" id="9807115at2"/>
<gene>
    <name evidence="11" type="ORF">UO65_4764</name>
</gene>
<dbReference type="InterPro" id="IPR001851">
    <property type="entry name" value="ABC_transp_permease"/>
</dbReference>
<proteinExistence type="inferred from homology"/>
<dbReference type="GO" id="GO:0015188">
    <property type="term" value="F:L-isoleucine transmembrane transporter activity"/>
    <property type="evidence" value="ECO:0007669"/>
    <property type="project" value="TreeGrafter"/>
</dbReference>
<keyword evidence="3" id="KW-1003">Cell membrane</keyword>
<feature type="transmembrane region" description="Helical" evidence="10">
    <location>
        <begin position="159"/>
        <end position="179"/>
    </location>
</feature>
<feature type="transmembrane region" description="Helical" evidence="10">
    <location>
        <begin position="283"/>
        <end position="300"/>
    </location>
</feature>
<dbReference type="Pfam" id="PF02653">
    <property type="entry name" value="BPD_transp_2"/>
    <property type="match status" value="1"/>
</dbReference>
<dbReference type="AlphaFoldDB" id="W7J1B1"/>
<evidence type="ECO:0000313" key="11">
    <source>
        <dbReference type="EMBL" id="EWC59904.1"/>
    </source>
</evidence>
<keyword evidence="6" id="KW-0029">Amino-acid transport</keyword>